<evidence type="ECO:0000256" key="4">
    <source>
        <dbReference type="PROSITE-ProRule" id="PRU00742"/>
    </source>
</evidence>
<evidence type="ECO:0000256" key="2">
    <source>
        <dbReference type="ARBA" id="ARBA00022801"/>
    </source>
</evidence>
<protein>
    <submittedName>
        <fullName evidence="5">Arginase</fullName>
    </submittedName>
</protein>
<keyword evidence="1" id="KW-0479">Metal-binding</keyword>
<gene>
    <name evidence="5" type="ORF">TM51_08056</name>
</gene>
<dbReference type="Pfam" id="PF00491">
    <property type="entry name" value="Arginase"/>
    <property type="match status" value="1"/>
</dbReference>
<proteinExistence type="inferred from homology"/>
<dbReference type="GO" id="GO:0030145">
    <property type="term" value="F:manganese ion binding"/>
    <property type="evidence" value="ECO:0007669"/>
    <property type="project" value="TreeGrafter"/>
</dbReference>
<keyword evidence="6" id="KW-1185">Reference proteome</keyword>
<evidence type="ECO:0000256" key="3">
    <source>
        <dbReference type="ARBA" id="ARBA00023211"/>
    </source>
</evidence>
<dbReference type="PANTHER" id="PTHR43782:SF3">
    <property type="entry name" value="ARGINASE"/>
    <property type="match status" value="1"/>
</dbReference>
<dbReference type="InterPro" id="IPR006035">
    <property type="entry name" value="Ureohydrolase"/>
</dbReference>
<dbReference type="Proteomes" id="UP000014184">
    <property type="component" value="Unassembled WGS sequence"/>
</dbReference>
<sequence length="287" mass="30635">MWQRDVDLVVPLWQGCDDMRVAAGASALARLVATANPRMHIAVSDGRRGAVDGVHHLELIARTMRQVRTRMARRNPARVLTLGGDCVSDLAALEHLSRRYPGMAVYWVDAYPDLHTPQSSPTGLVQGMALRLLLGEGHPHLLGASRLVPSQVKLIGARVAAPEEVEFVRSRRIEVVDTTRLTVDARSVVAGQQPGSPAYIHLNLGACDPQDFPAVAFPAPVGPRAALLTAAVAAITAHHTVVGVGVCEYTPAVAHDVTVLQSLLQALRLVDPAPPPQEGAREVPGVL</sequence>
<evidence type="ECO:0000313" key="6">
    <source>
        <dbReference type="Proteomes" id="UP000014184"/>
    </source>
</evidence>
<keyword evidence="3" id="KW-0464">Manganese</keyword>
<dbReference type="PANTHER" id="PTHR43782">
    <property type="entry name" value="ARGINASE"/>
    <property type="match status" value="1"/>
</dbReference>
<dbReference type="InterPro" id="IPR023696">
    <property type="entry name" value="Ureohydrolase_dom_sf"/>
</dbReference>
<reference evidence="5 6" key="1">
    <citation type="journal article" date="2013" name="Genome Announc.">
        <title>Draft Genome Sequence of the Lignocellulose Decomposer Thermobifida fusca Strain TM51.</title>
        <authorList>
            <person name="Toth A."/>
            <person name="Barna T."/>
            <person name="Nagy I."/>
            <person name="Horvath B."/>
            <person name="Nagy I."/>
            <person name="Tancsics A."/>
            <person name="Kriszt B."/>
            <person name="Baka E."/>
            <person name="Fekete C."/>
            <person name="Kukolya J."/>
        </authorList>
    </citation>
    <scope>NUCLEOTIDE SEQUENCE [LARGE SCALE GENOMIC DNA]</scope>
    <source>
        <strain evidence="5 6">TM51</strain>
    </source>
</reference>
<dbReference type="GO" id="GO:0005829">
    <property type="term" value="C:cytosol"/>
    <property type="evidence" value="ECO:0007669"/>
    <property type="project" value="TreeGrafter"/>
</dbReference>
<keyword evidence="2" id="KW-0378">Hydrolase</keyword>
<comment type="similarity">
    <text evidence="4">Belongs to the arginase family.</text>
</comment>
<accession>A0A9P2TA34</accession>
<name>A0A9P2TA34_THEFU</name>
<dbReference type="RefSeq" id="WP_011291974.1">
    <property type="nucleotide sequence ID" value="NZ_AOSG01000038.1"/>
</dbReference>
<dbReference type="CDD" id="cd09999">
    <property type="entry name" value="Arginase-like_1"/>
    <property type="match status" value="1"/>
</dbReference>
<dbReference type="SUPFAM" id="SSF52768">
    <property type="entry name" value="Arginase/deacetylase"/>
    <property type="match status" value="1"/>
</dbReference>
<comment type="caution">
    <text evidence="5">The sequence shown here is derived from an EMBL/GenBank/DDBJ whole genome shotgun (WGS) entry which is preliminary data.</text>
</comment>
<dbReference type="PROSITE" id="PS51409">
    <property type="entry name" value="ARGINASE_2"/>
    <property type="match status" value="1"/>
</dbReference>
<dbReference type="AlphaFoldDB" id="A0A9P2TA34"/>
<dbReference type="PRINTS" id="PR00116">
    <property type="entry name" value="ARGINASE"/>
</dbReference>
<dbReference type="EMBL" id="AOSG01000038">
    <property type="protein sequence ID" value="EOR71424.1"/>
    <property type="molecule type" value="Genomic_DNA"/>
</dbReference>
<organism evidence="5 6">
    <name type="scientific">Thermobifida fusca TM51</name>
    <dbReference type="NCBI Taxonomy" id="1169414"/>
    <lineage>
        <taxon>Bacteria</taxon>
        <taxon>Bacillati</taxon>
        <taxon>Actinomycetota</taxon>
        <taxon>Actinomycetes</taxon>
        <taxon>Streptosporangiales</taxon>
        <taxon>Nocardiopsidaceae</taxon>
        <taxon>Thermobifida</taxon>
    </lineage>
</organism>
<dbReference type="GO" id="GO:0004053">
    <property type="term" value="F:arginase activity"/>
    <property type="evidence" value="ECO:0007669"/>
    <property type="project" value="TreeGrafter"/>
</dbReference>
<evidence type="ECO:0000313" key="5">
    <source>
        <dbReference type="EMBL" id="EOR71424.1"/>
    </source>
</evidence>
<dbReference type="Gene3D" id="3.40.800.10">
    <property type="entry name" value="Ureohydrolase domain"/>
    <property type="match status" value="1"/>
</dbReference>
<evidence type="ECO:0000256" key="1">
    <source>
        <dbReference type="ARBA" id="ARBA00022723"/>
    </source>
</evidence>